<protein>
    <submittedName>
        <fullName evidence="1">Uncharacterized protein</fullName>
    </submittedName>
</protein>
<dbReference type="EMBL" id="JBDKWZ010000008">
    <property type="protein sequence ID" value="MEN7549399.1"/>
    <property type="molecule type" value="Genomic_DNA"/>
</dbReference>
<organism evidence="1 2">
    <name type="scientific">Rapidithrix thailandica</name>
    <dbReference type="NCBI Taxonomy" id="413964"/>
    <lineage>
        <taxon>Bacteria</taxon>
        <taxon>Pseudomonadati</taxon>
        <taxon>Bacteroidota</taxon>
        <taxon>Cytophagia</taxon>
        <taxon>Cytophagales</taxon>
        <taxon>Flammeovirgaceae</taxon>
        <taxon>Rapidithrix</taxon>
    </lineage>
</organism>
<evidence type="ECO:0000313" key="2">
    <source>
        <dbReference type="Proteomes" id="UP001403385"/>
    </source>
</evidence>
<comment type="caution">
    <text evidence="1">The sequence shown here is derived from an EMBL/GenBank/DDBJ whole genome shotgun (WGS) entry which is preliminary data.</text>
</comment>
<reference evidence="1 2" key="1">
    <citation type="submission" date="2024-04" db="EMBL/GenBank/DDBJ databases">
        <title>Novel genus in family Flammeovirgaceae.</title>
        <authorList>
            <person name="Nguyen T.H."/>
            <person name="Vuong T.Q."/>
            <person name="Le H."/>
            <person name="Kim S.-G."/>
        </authorList>
    </citation>
    <scope>NUCLEOTIDE SEQUENCE [LARGE SCALE GENOMIC DNA]</scope>
    <source>
        <strain evidence="1 2">JCM 23209</strain>
    </source>
</reference>
<name>A0AAW9S8T7_9BACT</name>
<dbReference type="Proteomes" id="UP001403385">
    <property type="component" value="Unassembled WGS sequence"/>
</dbReference>
<accession>A0AAW9S8T7</accession>
<keyword evidence="2" id="KW-1185">Reference proteome</keyword>
<sequence length="129" mass="15564">MSVFPSDLALQRLQKKKHTWNAELSQFEYLLKQITKGLAHIGKKHPQLPMVSRLEHKVHLLQKHIRKVRSQIIQFDYYIHQNHKKLSETGSQHYLPENEERISHNILYLELELDDLKEHFFELETEYSH</sequence>
<dbReference type="RefSeq" id="WP_346822174.1">
    <property type="nucleotide sequence ID" value="NZ_JBDKWZ010000008.1"/>
</dbReference>
<evidence type="ECO:0000313" key="1">
    <source>
        <dbReference type="EMBL" id="MEN7549399.1"/>
    </source>
</evidence>
<gene>
    <name evidence="1" type="ORF">AAG747_15855</name>
</gene>
<dbReference type="AlphaFoldDB" id="A0AAW9S8T7"/>
<proteinExistence type="predicted"/>